<evidence type="ECO:0000256" key="1">
    <source>
        <dbReference type="SAM" id="MobiDB-lite"/>
    </source>
</evidence>
<name>A0ABP8RQ62_9MYCO</name>
<dbReference type="InterPro" id="IPR021527">
    <property type="entry name" value="DUF2795"/>
</dbReference>
<comment type="caution">
    <text evidence="2">The sequence shown here is derived from an EMBL/GenBank/DDBJ whole genome shotgun (WGS) entry which is preliminary data.</text>
</comment>
<keyword evidence="3" id="KW-1185">Reference proteome</keyword>
<accession>A0ABP8RQ62</accession>
<evidence type="ECO:0000313" key="3">
    <source>
        <dbReference type="Proteomes" id="UP001501417"/>
    </source>
</evidence>
<dbReference type="EMBL" id="BAABGF010000031">
    <property type="protein sequence ID" value="GAA4543906.1"/>
    <property type="molecule type" value="Genomic_DNA"/>
</dbReference>
<sequence>MVASTTPSQLRQCFTDVDFPANKQDLLDAAGRNGCDDHTIRALRSIPPETYNNAAQVAASVSIIDDRDVGEADKAAARRSHTKPGLAENAKDIPASSPIVEELGENRGS</sequence>
<gene>
    <name evidence="2" type="ORF">GCM10023161_29970</name>
</gene>
<protein>
    <recommendedName>
        <fullName evidence="4">DUF2795 domain-containing protein</fullName>
    </recommendedName>
</protein>
<dbReference type="Proteomes" id="UP001501417">
    <property type="component" value="Unassembled WGS sequence"/>
</dbReference>
<evidence type="ECO:0000313" key="2">
    <source>
        <dbReference type="EMBL" id="GAA4543906.1"/>
    </source>
</evidence>
<organism evidence="2 3">
    <name type="scientific">Mycobacterium paraffinicum</name>
    <dbReference type="NCBI Taxonomy" id="53378"/>
    <lineage>
        <taxon>Bacteria</taxon>
        <taxon>Bacillati</taxon>
        <taxon>Actinomycetota</taxon>
        <taxon>Actinomycetes</taxon>
        <taxon>Mycobacteriales</taxon>
        <taxon>Mycobacteriaceae</taxon>
        <taxon>Mycobacterium</taxon>
    </lineage>
</organism>
<dbReference type="Pfam" id="PF11387">
    <property type="entry name" value="DUF2795"/>
    <property type="match status" value="1"/>
</dbReference>
<feature type="region of interest" description="Disordered" evidence="1">
    <location>
        <begin position="74"/>
        <end position="109"/>
    </location>
</feature>
<proteinExistence type="predicted"/>
<reference evidence="3" key="1">
    <citation type="journal article" date="2019" name="Int. J. Syst. Evol. Microbiol.">
        <title>The Global Catalogue of Microorganisms (GCM) 10K type strain sequencing project: providing services to taxonomists for standard genome sequencing and annotation.</title>
        <authorList>
            <consortium name="The Broad Institute Genomics Platform"/>
            <consortium name="The Broad Institute Genome Sequencing Center for Infectious Disease"/>
            <person name="Wu L."/>
            <person name="Ma J."/>
        </authorList>
    </citation>
    <scope>NUCLEOTIDE SEQUENCE [LARGE SCALE GENOMIC DNA]</scope>
    <source>
        <strain evidence="3">JCM 17782</strain>
    </source>
</reference>
<evidence type="ECO:0008006" key="4">
    <source>
        <dbReference type="Google" id="ProtNLM"/>
    </source>
</evidence>